<dbReference type="EMBL" id="JBHFFA010000003">
    <property type="protein sequence ID" value="KAL2634096.1"/>
    <property type="molecule type" value="Genomic_DNA"/>
</dbReference>
<dbReference type="Proteomes" id="UP001605036">
    <property type="component" value="Unassembled WGS sequence"/>
</dbReference>
<proteinExistence type="predicted"/>
<name>A0ABD1YTJ7_9MARC</name>
<reference evidence="1 2" key="1">
    <citation type="submission" date="2024-09" db="EMBL/GenBank/DDBJ databases">
        <title>Chromosome-scale assembly of Riccia fluitans.</title>
        <authorList>
            <person name="Paukszto L."/>
            <person name="Sawicki J."/>
            <person name="Karawczyk K."/>
            <person name="Piernik-Szablinska J."/>
            <person name="Szczecinska M."/>
            <person name="Mazdziarz M."/>
        </authorList>
    </citation>
    <scope>NUCLEOTIDE SEQUENCE [LARGE SCALE GENOMIC DNA]</scope>
    <source>
        <strain evidence="1">Rf_01</strain>
        <tissue evidence="1">Aerial parts of the thallus</tissue>
    </source>
</reference>
<evidence type="ECO:0000313" key="2">
    <source>
        <dbReference type="Proteomes" id="UP001605036"/>
    </source>
</evidence>
<sequence length="157" mass="17933">MKTSTGMQLTLLSCPRPAPRVCSSKPTWRICSVLLGSGLYQQLLTKSQKKNARLFTLLQRKSGELRFTPSCTFLYTQRSFHDVQRIPHNRPPQYTLKDHQQVTQGRCSWGHSVKFLAQVKTVYRARSLSSTTYSPTSLSAELKDNARSTRFCFLDDV</sequence>
<keyword evidence="2" id="KW-1185">Reference proteome</keyword>
<dbReference type="AlphaFoldDB" id="A0ABD1YTJ7"/>
<organism evidence="1 2">
    <name type="scientific">Riccia fluitans</name>
    <dbReference type="NCBI Taxonomy" id="41844"/>
    <lineage>
        <taxon>Eukaryota</taxon>
        <taxon>Viridiplantae</taxon>
        <taxon>Streptophyta</taxon>
        <taxon>Embryophyta</taxon>
        <taxon>Marchantiophyta</taxon>
        <taxon>Marchantiopsida</taxon>
        <taxon>Marchantiidae</taxon>
        <taxon>Marchantiales</taxon>
        <taxon>Ricciaceae</taxon>
        <taxon>Riccia</taxon>
    </lineage>
</organism>
<evidence type="ECO:0000313" key="1">
    <source>
        <dbReference type="EMBL" id="KAL2634096.1"/>
    </source>
</evidence>
<gene>
    <name evidence="1" type="ORF">R1flu_005575</name>
</gene>
<protein>
    <submittedName>
        <fullName evidence="1">Uncharacterized protein</fullName>
    </submittedName>
</protein>
<comment type="caution">
    <text evidence="1">The sequence shown here is derived from an EMBL/GenBank/DDBJ whole genome shotgun (WGS) entry which is preliminary data.</text>
</comment>
<accession>A0ABD1YTJ7</accession>